<comment type="caution">
    <text evidence="3">The sequence shown here is derived from an EMBL/GenBank/DDBJ whole genome shotgun (WGS) entry which is preliminary data.</text>
</comment>
<feature type="signal peptide" evidence="2">
    <location>
        <begin position="1"/>
        <end position="27"/>
    </location>
</feature>
<sequence>MRSLRGILAAACLLTCVTACSSGSTTAAPPPPPPPSTSASSSKPKPTPTPTPTFTPAVSPAKLTGACPLLGNVEFAQILGVAWNTREPSEMPPEQIGPGKAFRCSYPTGELYVLAVSGGKSPAAMVKQLESECAEPAKPVAGAGEVASYCYGTGYSSLVVVAKHAHGQLRVAEVEMGRSRADVCESLAKLLGERL</sequence>
<accession>A0A3R9EZS3</accession>
<dbReference type="Proteomes" id="UP000267081">
    <property type="component" value="Unassembled WGS sequence"/>
</dbReference>
<proteinExistence type="predicted"/>
<feature type="region of interest" description="Disordered" evidence="1">
    <location>
        <begin position="24"/>
        <end position="57"/>
    </location>
</feature>
<dbReference type="OrthoDB" id="3626622at2"/>
<dbReference type="RefSeq" id="WP_125305975.1">
    <property type="nucleotide sequence ID" value="NZ_RSEC01000008.1"/>
</dbReference>
<evidence type="ECO:0000256" key="1">
    <source>
        <dbReference type="SAM" id="MobiDB-lite"/>
    </source>
</evidence>
<keyword evidence="2" id="KW-0732">Signal</keyword>
<keyword evidence="4" id="KW-1185">Reference proteome</keyword>
<dbReference type="AlphaFoldDB" id="A0A3R9EZS3"/>
<dbReference type="EMBL" id="RSEC01000008">
    <property type="protein sequence ID" value="RSD25842.1"/>
    <property type="molecule type" value="Genomic_DNA"/>
</dbReference>
<reference evidence="3 4" key="1">
    <citation type="submission" date="2018-12" db="EMBL/GenBank/DDBJ databases">
        <title>Amycolatopsis eburnea sp. nov. actinomycete associate with arbuscular mycorrhiza fungal spore.</title>
        <authorList>
            <person name="Lumyong S."/>
            <person name="Chaiya L."/>
        </authorList>
    </citation>
    <scope>NUCLEOTIDE SEQUENCE [LARGE SCALE GENOMIC DNA]</scope>
    <source>
        <strain evidence="3 4">GLM-1</strain>
    </source>
</reference>
<organism evidence="3 4">
    <name type="scientific">Amycolatopsis eburnea</name>
    <dbReference type="NCBI Taxonomy" id="2267691"/>
    <lineage>
        <taxon>Bacteria</taxon>
        <taxon>Bacillati</taxon>
        <taxon>Actinomycetota</taxon>
        <taxon>Actinomycetes</taxon>
        <taxon>Pseudonocardiales</taxon>
        <taxon>Pseudonocardiaceae</taxon>
        <taxon>Amycolatopsis</taxon>
    </lineage>
</organism>
<feature type="chain" id="PRO_5018672301" description="DUF3558 domain-containing protein" evidence="2">
    <location>
        <begin position="28"/>
        <end position="195"/>
    </location>
</feature>
<evidence type="ECO:0000256" key="2">
    <source>
        <dbReference type="SAM" id="SignalP"/>
    </source>
</evidence>
<evidence type="ECO:0000313" key="3">
    <source>
        <dbReference type="EMBL" id="RSD25842.1"/>
    </source>
</evidence>
<protein>
    <recommendedName>
        <fullName evidence="5">DUF3558 domain-containing protein</fullName>
    </recommendedName>
</protein>
<evidence type="ECO:0000313" key="4">
    <source>
        <dbReference type="Proteomes" id="UP000267081"/>
    </source>
</evidence>
<evidence type="ECO:0008006" key="5">
    <source>
        <dbReference type="Google" id="ProtNLM"/>
    </source>
</evidence>
<name>A0A3R9EZS3_9PSEU</name>
<gene>
    <name evidence="3" type="ORF">EIY87_02360</name>
</gene>